<name>A0A8S5PZI8_9CAUD</name>
<evidence type="ECO:0000313" key="1">
    <source>
        <dbReference type="EMBL" id="DAE11939.1"/>
    </source>
</evidence>
<organism evidence="1">
    <name type="scientific">Myoviridae sp. ctBtT5</name>
    <dbReference type="NCBI Taxonomy" id="2825048"/>
    <lineage>
        <taxon>Viruses</taxon>
        <taxon>Duplodnaviria</taxon>
        <taxon>Heunggongvirae</taxon>
        <taxon>Uroviricota</taxon>
        <taxon>Caudoviricetes</taxon>
    </lineage>
</organism>
<sequence>MGVNVDQFTKEAYSYQEATGTTIETKEQKTEIASLRKEFNNLTEVKNYKTVEGMYNTVKSASEL</sequence>
<proteinExistence type="predicted"/>
<accession>A0A8S5PZI8</accession>
<reference evidence="1" key="1">
    <citation type="journal article" date="2021" name="Proc. Natl. Acad. Sci. U.S.A.">
        <title>A Catalog of Tens of Thousands of Viruses from Human Metagenomes Reveals Hidden Associations with Chronic Diseases.</title>
        <authorList>
            <person name="Tisza M.J."/>
            <person name="Buck C.B."/>
        </authorList>
    </citation>
    <scope>NUCLEOTIDE SEQUENCE</scope>
    <source>
        <strain evidence="1">CtBtT5</strain>
    </source>
</reference>
<protein>
    <submittedName>
        <fullName evidence="1">Uncharacterized protein</fullName>
    </submittedName>
</protein>
<dbReference type="EMBL" id="BK015540">
    <property type="protein sequence ID" value="DAE11939.1"/>
    <property type="molecule type" value="Genomic_DNA"/>
</dbReference>